<dbReference type="PANTHER" id="PTHR45793:SF12">
    <property type="entry name" value="TETRAPEPTIDE REPEAT HOMEOBOX 1"/>
    <property type="match status" value="1"/>
</dbReference>
<feature type="region of interest" description="Disordered" evidence="7">
    <location>
        <begin position="222"/>
        <end position="281"/>
    </location>
</feature>
<reference evidence="9 10" key="1">
    <citation type="journal article" date="2001" name="Nature">
        <title>Initial sequencing and analysis of the human genome.</title>
        <authorList>
            <consortium name="International Human Genome Sequencing Consortium"/>
            <person name="Lander E.S."/>
            <person name="Linton L.M."/>
            <person name="Birren B."/>
            <person name="Nusbaum C."/>
            <person name="Zody M.C."/>
            <person name="Baldwin J."/>
            <person name="Devon K."/>
            <person name="Dewar K."/>
            <person name="Doyle M."/>
            <person name="FitzHugh W."/>
            <person name="Funke R."/>
            <person name="Gage D."/>
            <person name="Harris K."/>
            <person name="Heaford A."/>
            <person name="Howland J."/>
            <person name="Kann L."/>
            <person name="Lehoczky J."/>
            <person name="LeVine R."/>
            <person name="McEwan P."/>
            <person name="McKernan K."/>
            <person name="Meldrim J."/>
            <person name="Mesirov J.P."/>
            <person name="Miranda C."/>
            <person name="Morris W."/>
            <person name="Naylor J."/>
            <person name="Raymond C."/>
            <person name="Rosetti M."/>
            <person name="Santos R."/>
            <person name="Sheridan A."/>
            <person name="Sougnez C."/>
            <person name="Stange-Thomann N."/>
            <person name="Stojanovic N."/>
            <person name="Subramanian A."/>
            <person name="Wyman D."/>
            <person name="Rogers J."/>
            <person name="Sulston J."/>
            <person name="Ainscough R."/>
            <person name="Beck S."/>
            <person name="Bentley D."/>
            <person name="Burton J."/>
            <person name="Clee C."/>
            <person name="Carter N."/>
            <person name="Coulson A."/>
            <person name="Deadman R."/>
            <person name="Deloukas P."/>
            <person name="Dunham A."/>
            <person name="Dunham I."/>
            <person name="Durbin R."/>
            <person name="French L."/>
            <person name="Grafham D."/>
            <person name="Gregory S."/>
            <person name="Hubbard T."/>
            <person name="Humphray S."/>
            <person name="Hunt A."/>
            <person name="Jones M."/>
            <person name="Lloyd C."/>
            <person name="McMurray A."/>
            <person name="Matthews L."/>
            <person name="Mercer S."/>
            <person name="Milne S."/>
            <person name="Mullikin J.C."/>
            <person name="Mungall A."/>
            <person name="Plumb R."/>
            <person name="Ross M."/>
            <person name="Shownkeen R."/>
            <person name="Sims S."/>
            <person name="Waterston R.H."/>
            <person name="Wilson R.K."/>
            <person name="Hillier L.W."/>
            <person name="McPherson J.D."/>
            <person name="Marra M.A."/>
            <person name="Mardis E.R."/>
            <person name="Fulton L.A."/>
            <person name="Chinwalla A.T."/>
            <person name="Pepin K.H."/>
            <person name="Gish W.R."/>
            <person name="Chissoe S.L."/>
            <person name="Wendl M.C."/>
            <person name="Delehaunty K.D."/>
            <person name="Miner T.L."/>
            <person name="Delehaunty A."/>
            <person name="Kramer J.B."/>
            <person name="Cook L.L."/>
            <person name="Fulton R.S."/>
            <person name="Johnson D.L."/>
            <person name="Minx P.J."/>
            <person name="Clifton S.W."/>
            <person name="Hawkins T."/>
            <person name="Branscomb E."/>
            <person name="Predki P."/>
            <person name="Richardson P."/>
            <person name="Wenning S."/>
            <person name="Slezak T."/>
            <person name="Doggett N."/>
            <person name="Cheng J.F."/>
            <person name="Olsen A."/>
            <person name="Lucas S."/>
            <person name="Elkin C."/>
            <person name="Uberbacher E."/>
            <person name="Frazier M."/>
            <person name="Gibbs R.A."/>
            <person name="Muzny D.M."/>
            <person name="Scherer S.E."/>
            <person name="Bouck J.B."/>
            <person name="Sodergren E.J."/>
            <person name="Worley K.C."/>
            <person name="Rives C.M."/>
            <person name="Gorrell J.H."/>
            <person name="Metzker M.L."/>
            <person name="Naylor S.L."/>
            <person name="Kucherlapati R.S."/>
            <person name="Nelson D.L."/>
            <person name="Weinstock G.M."/>
            <person name="Sakaki Y."/>
            <person name="Fujiyama A."/>
            <person name="Hattori M."/>
            <person name="Yada T."/>
            <person name="Toyoda A."/>
            <person name="Itoh T."/>
            <person name="Kawagoe C."/>
            <person name="Watanabe H."/>
            <person name="Totoki Y."/>
            <person name="Taylor T."/>
            <person name="Weissenbach J."/>
            <person name="Heilig R."/>
            <person name="Saurin W."/>
            <person name="Artiguenave F."/>
            <person name="Brottier P."/>
            <person name="Bruls T."/>
            <person name="Pelletier E."/>
            <person name="Robert C."/>
            <person name="Wincker P."/>
            <person name="Smith D.R."/>
            <person name="Doucette-Stamm L."/>
            <person name="Rubenfield M."/>
            <person name="Weinstock K."/>
            <person name="Lee H.M."/>
            <person name="Dubois J."/>
            <person name="Rosenthal A."/>
            <person name="Platzer M."/>
            <person name="Nyakatura G."/>
            <person name="Taudien S."/>
            <person name="Rump A."/>
            <person name="Yang H."/>
            <person name="Yu J."/>
            <person name="Wang J."/>
            <person name="Huang G."/>
            <person name="Gu J."/>
            <person name="Hood L."/>
            <person name="Rowen L."/>
            <person name="Madan A."/>
            <person name="Qin S."/>
            <person name="Davis R.W."/>
            <person name="Federspiel N.A."/>
            <person name="Abola A.P."/>
            <person name="Proctor M.J."/>
            <person name="Myers R.M."/>
            <person name="Schmutz J."/>
            <person name="Dickson M."/>
            <person name="Grimwood J."/>
            <person name="Cox D.R."/>
            <person name="Olson M.V."/>
            <person name="Kaul R."/>
            <person name="Raymond C."/>
            <person name="Shimizu N."/>
            <person name="Kawasaki K."/>
            <person name="Minoshima S."/>
            <person name="Evans G.A."/>
            <person name="Athanasiou M."/>
            <person name="Schultz R."/>
            <person name="Roe B.A."/>
            <person name="Chen F."/>
            <person name="Pan H."/>
            <person name="Ramser J."/>
            <person name="Lehrach H."/>
            <person name="Reinhardt R."/>
            <person name="McCombie W.R."/>
            <person name="de la Bastide M."/>
            <person name="Dedhia N."/>
            <person name="Blocker H."/>
            <person name="Hornischer K."/>
            <person name="Nordsiek G."/>
            <person name="Agarwala R."/>
            <person name="Aravind L."/>
            <person name="Bailey J.A."/>
            <person name="Bateman A."/>
            <person name="Batzoglou S."/>
            <person name="Birney E."/>
            <person name="Bork P."/>
            <person name="Brown D.G."/>
            <person name="Burge C.B."/>
            <person name="Cerutti L."/>
            <person name="Chen H.C."/>
            <person name="Church D."/>
            <person name="Clamp M."/>
            <person name="Copley R.R."/>
            <person name="Doerks T."/>
            <person name="Eddy S.R."/>
            <person name="Eichler E.E."/>
            <person name="Furey T.S."/>
            <person name="Galagan J."/>
            <person name="Gilbert J.G."/>
            <person name="Harmon C."/>
            <person name="Hayashizaki Y."/>
            <person name="Haussler D."/>
            <person name="Hermjakob H."/>
            <person name="Hokamp K."/>
            <person name="Jang W."/>
            <person name="Johnson L.S."/>
            <person name="Jones T.A."/>
            <person name="Kasif S."/>
            <person name="Kaspryzk A."/>
            <person name="Kennedy S."/>
            <person name="Kent W.J."/>
            <person name="Kitts P."/>
            <person name="Koonin E.V."/>
            <person name="Korf I."/>
            <person name="Kulp D."/>
            <person name="Lancet D."/>
            <person name="Lowe T.M."/>
            <person name="McLysaght A."/>
            <person name="Mikkelsen T."/>
            <person name="Moran J.V."/>
            <person name="Mulder N."/>
            <person name="Pollara V.J."/>
            <person name="Ponting C.P."/>
            <person name="Schuler G."/>
            <person name="Schultz J."/>
            <person name="Slater G."/>
            <person name="Smit A.F."/>
            <person name="Stupka E."/>
            <person name="Szustakowski J."/>
            <person name="Thierry-Mieg D."/>
            <person name="Thierry-Mieg J."/>
            <person name="Wagner L."/>
            <person name="Wallis J."/>
            <person name="Wheeler R."/>
            <person name="Williams A."/>
            <person name="Wolf Y.I."/>
            <person name="Wolfe K.H."/>
            <person name="Yang S.P."/>
            <person name="Yeh R.F."/>
            <person name="Collins F."/>
            <person name="Guyer M.S."/>
            <person name="Peterson J."/>
            <person name="Felsenfeld A."/>
            <person name="Wetterstrand K.A."/>
            <person name="Patrinos A."/>
            <person name="Morgan M.J."/>
            <person name="de Jong P."/>
            <person name="Catanese J.J."/>
            <person name="Osoegawa K."/>
            <person name="Shizuya H."/>
            <person name="Choi S."/>
            <person name="Chen Y.J."/>
        </authorList>
    </citation>
    <scope>NUCLEOTIDE SEQUENCE [LARGE SCALE GENOMIC DNA]</scope>
</reference>
<accession>A0A8V8TM49</accession>
<dbReference type="SUPFAM" id="SSF46689">
    <property type="entry name" value="Homeodomain-like"/>
    <property type="match status" value="1"/>
</dbReference>
<feature type="domain" description="Homeobox" evidence="8">
    <location>
        <begin position="18"/>
        <end position="78"/>
    </location>
</feature>
<feature type="region of interest" description="Disordered" evidence="7">
    <location>
        <begin position="77"/>
        <end position="113"/>
    </location>
</feature>
<dbReference type="CDD" id="cd00086">
    <property type="entry name" value="homeodomain"/>
    <property type="match status" value="1"/>
</dbReference>
<feature type="region of interest" description="Disordered" evidence="7">
    <location>
        <begin position="302"/>
        <end position="350"/>
    </location>
</feature>
<organism evidence="9 10">
    <name type="scientific">Homo sapiens</name>
    <name type="common">Human</name>
    <dbReference type="NCBI Taxonomy" id="9606"/>
    <lineage>
        <taxon>Eukaryota</taxon>
        <taxon>Metazoa</taxon>
        <taxon>Chordata</taxon>
        <taxon>Craniata</taxon>
        <taxon>Vertebrata</taxon>
        <taxon>Euteleostomi</taxon>
        <taxon>Mammalia</taxon>
        <taxon>Eutheria</taxon>
        <taxon>Euarchontoglires</taxon>
        <taxon>Primates</taxon>
        <taxon>Haplorrhini</taxon>
        <taxon>Catarrhini</taxon>
        <taxon>Hominidae</taxon>
        <taxon>Homo</taxon>
    </lineage>
</organism>
<dbReference type="SMART" id="SM00389">
    <property type="entry name" value="HOX"/>
    <property type="match status" value="1"/>
</dbReference>
<keyword evidence="4 5" id="KW-0539">Nucleus</keyword>
<feature type="compositionally biased region" description="Polar residues" evidence="7">
    <location>
        <begin position="327"/>
        <end position="341"/>
    </location>
</feature>
<evidence type="ECO:0000256" key="7">
    <source>
        <dbReference type="SAM" id="MobiDB-lite"/>
    </source>
</evidence>
<evidence type="ECO:0000256" key="2">
    <source>
        <dbReference type="ARBA" id="ARBA00023125"/>
    </source>
</evidence>
<sequence length="350" mass="36603">MQDPGHLQGPPLALDPPRRQRQERTVYTESQQKVLEFYFQKDQYPNYDQRLNLAEMLSLREQQLQVWFKNRRAKLARERRLQQQPQRVPGQRGRGARAAPLVPAASASAPQRGPSGILPAAEPTICSLHQAWGGPGCRAQKGIPAALSPGPGPIPAPIPGPAQIPGPLPGSIPGPIPGPAQIPSPIPAPIPGPISGPVQIPGPIIGPIPSPAQIPGPGRLQGPGPILSPGRMRSPGSLPGLAPILGPGSGPGSGSVPAPIPGPGSLPAPAPLWPQSPDASDFLPDTQLFPHFTELLLPLDPLEGSSVSTMTSQYQEGDDSMGKKHSGSQPQEEGGSVNENHSGPRLLLDL</sequence>
<dbReference type="GO" id="GO:0003677">
    <property type="term" value="F:DNA binding"/>
    <property type="evidence" value="ECO:0007669"/>
    <property type="project" value="UniProtKB-UniRule"/>
</dbReference>
<dbReference type="PROSITE" id="PS50071">
    <property type="entry name" value="HOMEOBOX_2"/>
    <property type="match status" value="1"/>
</dbReference>
<reference evidence="9" key="4">
    <citation type="submission" date="2025-08" db="UniProtKB">
        <authorList>
            <consortium name="Ensembl"/>
        </authorList>
    </citation>
    <scope>IDENTIFICATION</scope>
</reference>
<dbReference type="AlphaFoldDB" id="A0A8V8TM49"/>
<evidence type="ECO:0000256" key="1">
    <source>
        <dbReference type="ARBA" id="ARBA00004123"/>
    </source>
</evidence>
<reference evidence="9" key="5">
    <citation type="submission" date="2025-09" db="UniProtKB">
        <authorList>
            <consortium name="Ensembl"/>
        </authorList>
    </citation>
    <scope>IDENTIFICATION</scope>
</reference>
<feature type="compositionally biased region" description="Low complexity" evidence="7">
    <location>
        <begin position="82"/>
        <end position="110"/>
    </location>
</feature>
<evidence type="ECO:0000256" key="3">
    <source>
        <dbReference type="ARBA" id="ARBA00023155"/>
    </source>
</evidence>
<dbReference type="InterPro" id="IPR009057">
    <property type="entry name" value="Homeodomain-like_sf"/>
</dbReference>
<evidence type="ECO:0000256" key="6">
    <source>
        <dbReference type="RuleBase" id="RU000682"/>
    </source>
</evidence>
<name>A0A8V8TM49_HUMAN</name>
<dbReference type="Ensembl" id="ENST00000322175.8">
    <property type="protein sequence ID" value="ENSP00000513867.1"/>
    <property type="gene ID" value="ENSG00000178928.9"/>
</dbReference>
<reference evidence="9 10" key="3">
    <citation type="journal article" date="2004" name="Nature">
        <title>Finishing the euchromatic sequence of the human genome.</title>
        <authorList>
            <consortium name="International Human Genome Sequencing Consortium"/>
        </authorList>
    </citation>
    <scope>NUCLEOTIDE SEQUENCE [LARGE SCALE GENOMIC DNA]</scope>
</reference>
<evidence type="ECO:0000256" key="4">
    <source>
        <dbReference type="ARBA" id="ARBA00023242"/>
    </source>
</evidence>
<dbReference type="GeneTree" id="ENSGT00940000164595"/>
<dbReference type="SMR" id="A0A8V8TM49"/>
<comment type="subcellular location">
    <subcellularLocation>
        <location evidence="1 5 6">Nucleus</location>
    </subcellularLocation>
</comment>
<dbReference type="InterPro" id="IPR017970">
    <property type="entry name" value="Homeobox_CS"/>
</dbReference>
<dbReference type="GO" id="GO:0005634">
    <property type="term" value="C:nucleus"/>
    <property type="evidence" value="ECO:0007669"/>
    <property type="project" value="UniProtKB-SubCell"/>
</dbReference>
<dbReference type="GO" id="GO:0000981">
    <property type="term" value="F:DNA-binding transcription factor activity, RNA polymerase II-specific"/>
    <property type="evidence" value="ECO:0007669"/>
    <property type="project" value="InterPro"/>
</dbReference>
<feature type="DNA-binding region" description="Homeobox" evidence="5">
    <location>
        <begin position="20"/>
        <end position="79"/>
    </location>
</feature>
<keyword evidence="2 5" id="KW-0238">DNA-binding</keyword>
<feature type="compositionally biased region" description="Polar residues" evidence="7">
    <location>
        <begin position="305"/>
        <end position="315"/>
    </location>
</feature>
<dbReference type="PROSITE" id="PS00027">
    <property type="entry name" value="HOMEOBOX_1"/>
    <property type="match status" value="1"/>
</dbReference>
<dbReference type="EMBL" id="AC008745">
    <property type="status" value="NOT_ANNOTATED_CDS"/>
    <property type="molecule type" value="Genomic_DNA"/>
</dbReference>
<evidence type="ECO:0000313" key="9">
    <source>
        <dbReference type="Ensembl" id="ENSP00000513867.1"/>
    </source>
</evidence>
<protein>
    <submittedName>
        <fullName evidence="9">Tetrapeptide repeat homeobox 1</fullName>
    </submittedName>
</protein>
<dbReference type="Pfam" id="PF00046">
    <property type="entry name" value="Homeodomain"/>
    <property type="match status" value="1"/>
</dbReference>
<evidence type="ECO:0000313" key="10">
    <source>
        <dbReference type="Proteomes" id="UP000005640"/>
    </source>
</evidence>
<dbReference type="PANTHER" id="PTHR45793">
    <property type="entry name" value="HOMEOBOX PROTEIN"/>
    <property type="match status" value="1"/>
</dbReference>
<dbReference type="Proteomes" id="UP000005640">
    <property type="component" value="Chromosome 19"/>
</dbReference>
<gene>
    <name evidence="9" type="primary">TPRX1</name>
</gene>
<dbReference type="InterPro" id="IPR001356">
    <property type="entry name" value="HD"/>
</dbReference>
<feature type="region of interest" description="Disordered" evidence="7">
    <location>
        <begin position="1"/>
        <end position="27"/>
    </location>
</feature>
<feature type="compositionally biased region" description="Pro residues" evidence="7">
    <location>
        <begin position="258"/>
        <end position="274"/>
    </location>
</feature>
<dbReference type="OpenTargets" id="ENSG00000178928"/>
<dbReference type="Gene3D" id="1.10.10.60">
    <property type="entry name" value="Homeodomain-like"/>
    <property type="match status" value="1"/>
</dbReference>
<evidence type="ECO:0000259" key="8">
    <source>
        <dbReference type="PROSITE" id="PS50071"/>
    </source>
</evidence>
<proteinExistence type="predicted"/>
<dbReference type="HGNC" id="HGNC:32174">
    <property type="gene designation" value="TPRX1"/>
</dbReference>
<feature type="compositionally biased region" description="Low complexity" evidence="7">
    <location>
        <begin position="234"/>
        <end position="246"/>
    </location>
</feature>
<keyword evidence="3 5" id="KW-0371">Homeobox</keyword>
<dbReference type="OrthoDB" id="9539689at2759"/>
<reference evidence="9 10" key="2">
    <citation type="journal article" date="2004" name="Nature">
        <title>The DNA sequence and biology of human chromosome 19.</title>
        <authorList>
            <person name="Grimwood J."/>
            <person name="Gordon L.A."/>
            <person name="Olsen A."/>
            <person name="Terry A."/>
            <person name="Schmutz J."/>
            <person name="Lamerdin J."/>
            <person name="Hellsten U."/>
            <person name="Goodstein D."/>
            <person name="Couronne O."/>
            <person name="Tran-Gyamfi M."/>
            <person name="Aerts A."/>
            <person name="Altherr M."/>
            <person name="Ashworth L."/>
            <person name="Bajorek E."/>
            <person name="Black S."/>
            <person name="Branscomb E."/>
            <person name="Caenepeel S."/>
            <person name="Carrano A."/>
            <person name="Caoile C."/>
            <person name="Chan Y.M."/>
            <person name="Christensen M."/>
            <person name="Cleland C.A."/>
            <person name="Copeland A."/>
            <person name="Dalin E."/>
            <person name="Dehal P."/>
            <person name="Denys M."/>
            <person name="Detter J.C."/>
            <person name="Escobar J."/>
            <person name="Flowers D."/>
            <person name="Fotopulos D."/>
            <person name="Garcia C."/>
            <person name="Georgescu A.M."/>
            <person name="Glavina T."/>
            <person name="Gomez M."/>
            <person name="Gonzales E."/>
            <person name="Groza M."/>
            <person name="Hammon N."/>
            <person name="Hawkins T."/>
            <person name="Haydu L."/>
            <person name="Ho I."/>
            <person name="Huang W."/>
            <person name="Israni S."/>
            <person name="Jett J."/>
            <person name="Kadner K."/>
            <person name="Kimball H."/>
            <person name="Kobayashi A."/>
            <person name="Larionov V."/>
            <person name="Leem S.H."/>
            <person name="Lopez F."/>
            <person name="Lou Y."/>
            <person name="Lowry S."/>
            <person name="Malfatti S."/>
            <person name="Martinez D."/>
            <person name="McCready P."/>
            <person name="Medina C."/>
            <person name="Morgan J."/>
            <person name="Nelson K."/>
            <person name="Nolan M."/>
            <person name="Ovcharenko I."/>
            <person name="Pitluck S."/>
            <person name="Pollard M."/>
            <person name="Popkie A.P."/>
            <person name="Predki P."/>
            <person name="Quan G."/>
            <person name="Ramirez L."/>
            <person name="Rash S."/>
            <person name="Retterer J."/>
            <person name="Rodriguez A."/>
            <person name="Rogers S."/>
            <person name="Salamov A."/>
            <person name="Salazar A."/>
            <person name="She X."/>
            <person name="Smith D."/>
            <person name="Slezak T."/>
            <person name="Solovyev V."/>
            <person name="Thayer N."/>
            <person name="Tice H."/>
            <person name="Tsai M."/>
            <person name="Ustaszewska A."/>
            <person name="Vo N."/>
            <person name="Wagner M."/>
            <person name="Wheeler J."/>
            <person name="Wu K."/>
            <person name="Xie G."/>
            <person name="Yang J."/>
            <person name="Dubchak I."/>
            <person name="Furey T.S."/>
            <person name="DeJong P."/>
            <person name="Dickson M."/>
            <person name="Gordon D."/>
            <person name="Eichler E.E."/>
            <person name="Pennacchio L.A."/>
            <person name="Richardson P."/>
            <person name="Stubbs L."/>
            <person name="Rokhsar D.S."/>
            <person name="Myers R.M."/>
            <person name="Rubin E.M."/>
            <person name="Lucas S.M."/>
        </authorList>
    </citation>
    <scope>NUCLEOTIDE SEQUENCE [LARGE SCALE GENOMIC DNA]</scope>
</reference>
<feature type="compositionally biased region" description="Basic and acidic residues" evidence="7">
    <location>
        <begin position="16"/>
        <end position="26"/>
    </location>
</feature>
<evidence type="ECO:0000256" key="5">
    <source>
        <dbReference type="PROSITE-ProRule" id="PRU00108"/>
    </source>
</evidence>
<keyword evidence="10" id="KW-1185">Reference proteome</keyword>